<evidence type="ECO:0000256" key="6">
    <source>
        <dbReference type="SAM" id="Phobius"/>
    </source>
</evidence>
<protein>
    <submittedName>
        <fullName evidence="7">MFS transporter, PAT family, beta-lactamase induction signal transducer AmpG</fullName>
    </submittedName>
</protein>
<keyword evidence="4 6" id="KW-1133">Transmembrane helix</keyword>
<dbReference type="PANTHER" id="PTHR12778:SF10">
    <property type="entry name" value="MAJOR FACILITATOR SUPERFAMILY DOMAIN-CONTAINING PROTEIN 3"/>
    <property type="match status" value="1"/>
</dbReference>
<dbReference type="STRING" id="1075417.SAMN05421823_10549"/>
<feature type="transmembrane region" description="Helical" evidence="6">
    <location>
        <begin position="85"/>
        <end position="104"/>
    </location>
</feature>
<reference evidence="7 8" key="1">
    <citation type="submission" date="2016-10" db="EMBL/GenBank/DDBJ databases">
        <authorList>
            <person name="de Groot N.N."/>
        </authorList>
    </citation>
    <scope>NUCLEOTIDE SEQUENCE [LARGE SCALE GENOMIC DNA]</scope>
    <source>
        <strain evidence="7 8">DSM 25186</strain>
    </source>
</reference>
<feature type="transmembrane region" description="Helical" evidence="6">
    <location>
        <begin position="279"/>
        <end position="301"/>
    </location>
</feature>
<dbReference type="Gene3D" id="1.20.1250.20">
    <property type="entry name" value="MFS general substrate transporter like domains"/>
    <property type="match status" value="2"/>
</dbReference>
<evidence type="ECO:0000313" key="7">
    <source>
        <dbReference type="EMBL" id="SDL26378.1"/>
    </source>
</evidence>
<keyword evidence="8" id="KW-1185">Reference proteome</keyword>
<dbReference type="GO" id="GO:0016020">
    <property type="term" value="C:membrane"/>
    <property type="evidence" value="ECO:0007669"/>
    <property type="project" value="UniProtKB-SubCell"/>
</dbReference>
<comment type="subcellular location">
    <subcellularLocation>
        <location evidence="1">Membrane</location>
        <topology evidence="1">Multi-pass membrane protein</topology>
    </subcellularLocation>
</comment>
<evidence type="ECO:0000313" key="8">
    <source>
        <dbReference type="Proteomes" id="UP000198510"/>
    </source>
</evidence>
<dbReference type="OrthoDB" id="924673at2"/>
<dbReference type="SUPFAM" id="SSF103473">
    <property type="entry name" value="MFS general substrate transporter"/>
    <property type="match status" value="1"/>
</dbReference>
<dbReference type="Pfam" id="PF07690">
    <property type="entry name" value="MFS_1"/>
    <property type="match status" value="1"/>
</dbReference>
<dbReference type="AlphaFoldDB" id="A0A1G9IM93"/>
<dbReference type="GO" id="GO:0022857">
    <property type="term" value="F:transmembrane transporter activity"/>
    <property type="evidence" value="ECO:0007669"/>
    <property type="project" value="InterPro"/>
</dbReference>
<feature type="transmembrane region" description="Helical" evidence="6">
    <location>
        <begin position="350"/>
        <end position="367"/>
    </location>
</feature>
<feature type="transmembrane region" description="Helical" evidence="6">
    <location>
        <begin position="374"/>
        <end position="394"/>
    </location>
</feature>
<name>A0A1G9IM93_9BACT</name>
<dbReference type="EMBL" id="FNFO01000005">
    <property type="protein sequence ID" value="SDL26378.1"/>
    <property type="molecule type" value="Genomic_DNA"/>
</dbReference>
<feature type="transmembrane region" description="Helical" evidence="6">
    <location>
        <begin position="110"/>
        <end position="127"/>
    </location>
</feature>
<evidence type="ECO:0000256" key="2">
    <source>
        <dbReference type="ARBA" id="ARBA00022448"/>
    </source>
</evidence>
<evidence type="ECO:0000256" key="5">
    <source>
        <dbReference type="ARBA" id="ARBA00023136"/>
    </source>
</evidence>
<dbReference type="InterPro" id="IPR036259">
    <property type="entry name" value="MFS_trans_sf"/>
</dbReference>
<accession>A0A1G9IM93</accession>
<dbReference type="InterPro" id="IPR004752">
    <property type="entry name" value="AmpG_permease/AT-1"/>
</dbReference>
<gene>
    <name evidence="7" type="ORF">SAMN05421823_10549</name>
</gene>
<feature type="transmembrane region" description="Helical" evidence="6">
    <location>
        <begin position="176"/>
        <end position="197"/>
    </location>
</feature>
<feature type="transmembrane region" description="Helical" evidence="6">
    <location>
        <begin position="313"/>
        <end position="338"/>
    </location>
</feature>
<keyword evidence="3 6" id="KW-0812">Transmembrane</keyword>
<feature type="transmembrane region" description="Helical" evidence="6">
    <location>
        <begin position="241"/>
        <end position="259"/>
    </location>
</feature>
<proteinExistence type="predicted"/>
<keyword evidence="2" id="KW-0813">Transport</keyword>
<feature type="transmembrane region" description="Helical" evidence="6">
    <location>
        <begin position="400"/>
        <end position="420"/>
    </location>
</feature>
<dbReference type="Proteomes" id="UP000198510">
    <property type="component" value="Unassembled WGS sequence"/>
</dbReference>
<evidence type="ECO:0000256" key="3">
    <source>
        <dbReference type="ARBA" id="ARBA00022692"/>
    </source>
</evidence>
<organism evidence="7 8">
    <name type="scientific">Catalinimonas alkaloidigena</name>
    <dbReference type="NCBI Taxonomy" id="1075417"/>
    <lineage>
        <taxon>Bacteria</taxon>
        <taxon>Pseudomonadati</taxon>
        <taxon>Bacteroidota</taxon>
        <taxon>Cytophagia</taxon>
        <taxon>Cytophagales</taxon>
        <taxon>Catalimonadaceae</taxon>
        <taxon>Catalinimonas</taxon>
    </lineage>
</organism>
<evidence type="ECO:0000256" key="4">
    <source>
        <dbReference type="ARBA" id="ARBA00022989"/>
    </source>
</evidence>
<dbReference type="InterPro" id="IPR011701">
    <property type="entry name" value="MFS"/>
</dbReference>
<feature type="transmembrane region" description="Helical" evidence="6">
    <location>
        <begin position="20"/>
        <end position="42"/>
    </location>
</feature>
<dbReference type="PANTHER" id="PTHR12778">
    <property type="entry name" value="SOLUTE CARRIER FAMILY 33 ACETYL-COA TRANSPORTER -RELATED"/>
    <property type="match status" value="1"/>
</dbReference>
<feature type="transmembrane region" description="Helical" evidence="6">
    <location>
        <begin position="148"/>
        <end position="170"/>
    </location>
</feature>
<keyword evidence="5 6" id="KW-0472">Membrane</keyword>
<sequence>MAAYPFVLAEHRWLRYTTFFALYVVQGVPSGFALTAVANYLAAEGVPSWEIGRFIAIVGLPWTLQFVWGPLIDRFQDSPMGRRRPWVLCAQGCAFLASLMLLRIDDPSTQLNLLACAFLGHSVFASIQDASVDAMAITLTSVDERGRVNAFMRGGMLTGSALGAAGFAYLLRAYGFRTAALLQAVLLFSMMLATFFLKEQRADRWITWPGTARASSLCSYDVPHTLRTLFLRLFRGLTRAVSLRFFAVIAVVYLAQSVFQRTMAVYLIQELGWQDTELSLLSGTVGTAVAVGVALAGGILADRLGARRMLAGVGLGNGLFLLTFALLLAVSHTTAWLAGGMTLSYLMDPVFSVAAFPILMALCVPGVEGSQFTTYMALINLADVAGAYLSGWLLPLVPAPFLVLAAGGTLVSNAILIGYLMRRVPSEAFPARA</sequence>
<feature type="transmembrane region" description="Helical" evidence="6">
    <location>
        <begin position="54"/>
        <end position="73"/>
    </location>
</feature>
<dbReference type="RefSeq" id="WP_089682965.1">
    <property type="nucleotide sequence ID" value="NZ_FNFO01000005.1"/>
</dbReference>
<evidence type="ECO:0000256" key="1">
    <source>
        <dbReference type="ARBA" id="ARBA00004141"/>
    </source>
</evidence>